<name>A0ABW0MDD9_9BURK</name>
<organism evidence="6 7">
    <name type="scientific">Paraherbaspirillum soli</name>
    <dbReference type="NCBI Taxonomy" id="631222"/>
    <lineage>
        <taxon>Bacteria</taxon>
        <taxon>Pseudomonadati</taxon>
        <taxon>Pseudomonadota</taxon>
        <taxon>Betaproteobacteria</taxon>
        <taxon>Burkholderiales</taxon>
        <taxon>Oxalobacteraceae</taxon>
        <taxon>Paraherbaspirillum</taxon>
    </lineage>
</organism>
<feature type="transmembrane region" description="Helical" evidence="4">
    <location>
        <begin position="404"/>
        <end position="425"/>
    </location>
</feature>
<evidence type="ECO:0000259" key="5">
    <source>
        <dbReference type="PROSITE" id="PS50850"/>
    </source>
</evidence>
<dbReference type="PROSITE" id="PS50850">
    <property type="entry name" value="MFS"/>
    <property type="match status" value="1"/>
</dbReference>
<dbReference type="InterPro" id="IPR011701">
    <property type="entry name" value="MFS"/>
</dbReference>
<dbReference type="InterPro" id="IPR020846">
    <property type="entry name" value="MFS_dom"/>
</dbReference>
<dbReference type="InterPro" id="IPR036259">
    <property type="entry name" value="MFS_trans_sf"/>
</dbReference>
<evidence type="ECO:0000313" key="6">
    <source>
        <dbReference type="EMBL" id="MFC5474981.1"/>
    </source>
</evidence>
<evidence type="ECO:0000256" key="1">
    <source>
        <dbReference type="ARBA" id="ARBA00022692"/>
    </source>
</evidence>
<feature type="transmembrane region" description="Helical" evidence="4">
    <location>
        <begin position="94"/>
        <end position="113"/>
    </location>
</feature>
<dbReference type="PANTHER" id="PTHR23527">
    <property type="entry name" value="BLL3282 PROTEIN"/>
    <property type="match status" value="1"/>
</dbReference>
<dbReference type="InterPro" id="IPR052952">
    <property type="entry name" value="MFS-Transporter"/>
</dbReference>
<dbReference type="RefSeq" id="WP_378998088.1">
    <property type="nucleotide sequence ID" value="NZ_JBHSMT010000025.1"/>
</dbReference>
<feature type="transmembrane region" description="Helical" evidence="4">
    <location>
        <begin position="191"/>
        <end position="210"/>
    </location>
</feature>
<dbReference type="PANTHER" id="PTHR23527:SF1">
    <property type="entry name" value="BLL3282 PROTEIN"/>
    <property type="match status" value="1"/>
</dbReference>
<keyword evidence="1 4" id="KW-0812">Transmembrane</keyword>
<evidence type="ECO:0000256" key="2">
    <source>
        <dbReference type="ARBA" id="ARBA00022989"/>
    </source>
</evidence>
<feature type="transmembrane region" description="Helical" evidence="4">
    <location>
        <begin position="166"/>
        <end position="185"/>
    </location>
</feature>
<feature type="transmembrane region" description="Helical" evidence="4">
    <location>
        <begin position="125"/>
        <end position="145"/>
    </location>
</feature>
<accession>A0ABW0MDD9</accession>
<keyword evidence="7" id="KW-1185">Reference proteome</keyword>
<reference evidence="7" key="1">
    <citation type="journal article" date="2019" name="Int. J. Syst. Evol. Microbiol.">
        <title>The Global Catalogue of Microorganisms (GCM) 10K type strain sequencing project: providing services to taxonomists for standard genome sequencing and annotation.</title>
        <authorList>
            <consortium name="The Broad Institute Genomics Platform"/>
            <consortium name="The Broad Institute Genome Sequencing Center for Infectious Disease"/>
            <person name="Wu L."/>
            <person name="Ma J."/>
        </authorList>
    </citation>
    <scope>NUCLEOTIDE SEQUENCE [LARGE SCALE GENOMIC DNA]</scope>
    <source>
        <strain evidence="7">JCM 17066</strain>
    </source>
</reference>
<gene>
    <name evidence="6" type="ORF">ACFPM8_13550</name>
</gene>
<feature type="domain" description="Major facilitator superfamily (MFS) profile" evidence="5">
    <location>
        <begin position="28"/>
        <end position="432"/>
    </location>
</feature>
<feature type="transmembrane region" description="Helical" evidence="4">
    <location>
        <begin position="317"/>
        <end position="335"/>
    </location>
</feature>
<protein>
    <submittedName>
        <fullName evidence="6">MFS transporter</fullName>
    </submittedName>
</protein>
<evidence type="ECO:0000256" key="4">
    <source>
        <dbReference type="SAM" id="Phobius"/>
    </source>
</evidence>
<comment type="caution">
    <text evidence="6">The sequence shown here is derived from an EMBL/GenBank/DDBJ whole genome shotgun (WGS) entry which is preliminary data.</text>
</comment>
<dbReference type="Pfam" id="PF07690">
    <property type="entry name" value="MFS_1"/>
    <property type="match status" value="1"/>
</dbReference>
<dbReference type="EMBL" id="JBHSMT010000025">
    <property type="protein sequence ID" value="MFC5474981.1"/>
    <property type="molecule type" value="Genomic_DNA"/>
</dbReference>
<feature type="transmembrane region" description="Helical" evidence="4">
    <location>
        <begin position="377"/>
        <end position="398"/>
    </location>
</feature>
<keyword evidence="2 4" id="KW-1133">Transmembrane helix</keyword>
<feature type="transmembrane region" description="Helical" evidence="4">
    <location>
        <begin position="246"/>
        <end position="268"/>
    </location>
</feature>
<evidence type="ECO:0000256" key="3">
    <source>
        <dbReference type="ARBA" id="ARBA00023136"/>
    </source>
</evidence>
<dbReference type="Gene3D" id="1.20.1250.20">
    <property type="entry name" value="MFS general substrate transporter like domains"/>
    <property type="match status" value="2"/>
</dbReference>
<dbReference type="Proteomes" id="UP001596045">
    <property type="component" value="Unassembled WGS sequence"/>
</dbReference>
<sequence>MFNKSSSTMPGGRDRQASLRQPNHRWKVLGLGVAANASFSAAFSGLPTTAVFMRSDYHLGNAELGLVLGLLGLGIALSELPWGLLTDRLGDRRVLLSGLGATAAALVLMALFAAPTHSHVPGLPWLAAGMLVVGLMGGSVNGASGRAVMSWFREGERGLAMSIRQTAVPLGGGLGALVLPTLAGWGGFASVYALLALLCAVTALFAWHWLHEPPSDVVAPAAAAKKSLPAAATAGNPLRDGLVWRIAIAIGVLCAPQLAVLTFATIFLHDFSHAGVATISATIVAIQVGAIVMRIWSGRWTDRNGNRRAYMRTCSQLTALIFAALAVIVVFAGSGPQHAGVTAAIIVMLLLGGICGSAWHGVAYAELATLAGAQRAGTALGMANTCVFVTMFVTPLAIPALLAAWSWPAVWVVGSICALIALPLFPRPEPTVARMKVQAA</sequence>
<feature type="transmembrane region" description="Helical" evidence="4">
    <location>
        <begin position="274"/>
        <end position="296"/>
    </location>
</feature>
<dbReference type="SUPFAM" id="SSF103473">
    <property type="entry name" value="MFS general substrate transporter"/>
    <property type="match status" value="1"/>
</dbReference>
<feature type="transmembrane region" description="Helical" evidence="4">
    <location>
        <begin position="341"/>
        <end position="365"/>
    </location>
</feature>
<keyword evidence="3 4" id="KW-0472">Membrane</keyword>
<feature type="transmembrane region" description="Helical" evidence="4">
    <location>
        <begin position="64"/>
        <end position="82"/>
    </location>
</feature>
<evidence type="ECO:0000313" key="7">
    <source>
        <dbReference type="Proteomes" id="UP001596045"/>
    </source>
</evidence>
<proteinExistence type="predicted"/>